<proteinExistence type="predicted"/>
<evidence type="ECO:0000313" key="3">
    <source>
        <dbReference type="Proteomes" id="UP001159428"/>
    </source>
</evidence>
<sequence length="684" mass="77320">MKLLGKHPQTVRSIYQRGVLQASLGHLNEALQLFLEGWEMEKTLGVGNHSEVWRKIITGVEDMCSWTNKRRKKKSFRREALKFCQYLWEEQKASQQFTFNEFNKDIIEALKDLSSDTADVHFIESEELWFLRGMCKEYKEMSQTLIQTDEFLEAIIRPEAEQSILDWDKGAKDVITKEKEENKTVVESVQEKANRTVLGTGARSDEEMVASSGEDLGGGNKKTGVSLAETVAEVPQAEGEGVRIPVPTLDTHCILKDSAFEYNKALEERKVELPWQNEEKVSSVVNHSTACKEKWLEISLLCDGWTSRGGGLSTLNRELTVHLAGAGMVRVTVFLPEGACAHEHKKEAEKHGINVVEAKRLLGYDDPQVWLSFPPPDLKPDVVIGHGQKLGRQGQIFKCLPHRCKWIQMVHTDPKELSKYKIDSQAVCKGEEKHKTEVGLCKMAHLVVTVGPKLYDAFSKYLGNEYVSNILKLTPGLFEEFKDLNHALREGSNFKVLLCGRSDPEDFKLKGFDIAAKAFACIELREPSYLLIFVGALKGKKQEMKGKLLEFGIREDQLFVKEFVESREEMKKMLCEVDLVIMPSRAEGFGLVALEALSVGLPVLVGKNSGLAQAIRDLPNGKLCIVDSEEPEEWATAITTVQQGHNEYLQKIKDLREAYGKKYSWEEQCEVLVDKMREMILHAN</sequence>
<comment type="caution">
    <text evidence="2">The sequence shown here is derived from an EMBL/GenBank/DDBJ whole genome shotgun (WGS) entry which is preliminary data.</text>
</comment>
<gene>
    <name evidence="2" type="ORF">PMEA_00033314</name>
</gene>
<dbReference type="CDD" id="cd03801">
    <property type="entry name" value="GT4_PimA-like"/>
    <property type="match status" value="1"/>
</dbReference>
<dbReference type="Gene3D" id="3.40.50.2000">
    <property type="entry name" value="Glycogen Phosphorylase B"/>
    <property type="match status" value="2"/>
</dbReference>
<dbReference type="PANTHER" id="PTHR12526">
    <property type="entry name" value="GLYCOSYLTRANSFERASE"/>
    <property type="match status" value="1"/>
</dbReference>
<evidence type="ECO:0008006" key="4">
    <source>
        <dbReference type="Google" id="ProtNLM"/>
    </source>
</evidence>
<reference evidence="2 3" key="1">
    <citation type="submission" date="2022-05" db="EMBL/GenBank/DDBJ databases">
        <authorList>
            <consortium name="Genoscope - CEA"/>
            <person name="William W."/>
        </authorList>
    </citation>
    <scope>NUCLEOTIDE SEQUENCE [LARGE SCALE GENOMIC DNA]</scope>
</reference>
<dbReference type="SUPFAM" id="SSF53756">
    <property type="entry name" value="UDP-Glycosyltransferase/glycogen phosphorylase"/>
    <property type="match status" value="1"/>
</dbReference>
<dbReference type="AlphaFoldDB" id="A0AAU9W5M2"/>
<dbReference type="Pfam" id="PF20706">
    <property type="entry name" value="GT4-conflict"/>
    <property type="match status" value="1"/>
</dbReference>
<feature type="region of interest" description="Disordered" evidence="1">
    <location>
        <begin position="202"/>
        <end position="221"/>
    </location>
</feature>
<evidence type="ECO:0000256" key="1">
    <source>
        <dbReference type="SAM" id="MobiDB-lite"/>
    </source>
</evidence>
<dbReference type="EMBL" id="CALNXJ010000008">
    <property type="protein sequence ID" value="CAH3046549.1"/>
    <property type="molecule type" value="Genomic_DNA"/>
</dbReference>
<evidence type="ECO:0000313" key="2">
    <source>
        <dbReference type="EMBL" id="CAH3046549.1"/>
    </source>
</evidence>
<accession>A0AAU9W5M2</accession>
<keyword evidence="3" id="KW-1185">Reference proteome</keyword>
<dbReference type="Proteomes" id="UP001159428">
    <property type="component" value="Unassembled WGS sequence"/>
</dbReference>
<dbReference type="PANTHER" id="PTHR12526:SF637">
    <property type="entry name" value="GLYCOSYLTRANSFERASE EPSF-RELATED"/>
    <property type="match status" value="1"/>
</dbReference>
<organism evidence="2 3">
    <name type="scientific">Pocillopora meandrina</name>
    <dbReference type="NCBI Taxonomy" id="46732"/>
    <lineage>
        <taxon>Eukaryota</taxon>
        <taxon>Metazoa</taxon>
        <taxon>Cnidaria</taxon>
        <taxon>Anthozoa</taxon>
        <taxon>Hexacorallia</taxon>
        <taxon>Scleractinia</taxon>
        <taxon>Astrocoeniina</taxon>
        <taxon>Pocilloporidae</taxon>
        <taxon>Pocillopora</taxon>
    </lineage>
</organism>
<name>A0AAU9W5M2_9CNID</name>
<protein>
    <recommendedName>
        <fullName evidence="4">D-inositol 3-phosphate glycosyltransferase</fullName>
    </recommendedName>
</protein>